<evidence type="ECO:0000313" key="2">
    <source>
        <dbReference type="EMBL" id="MBS9340211.1"/>
    </source>
</evidence>
<gene>
    <name evidence="2" type="ORF">J8641_05145</name>
</gene>
<dbReference type="NCBIfam" id="TIGR01443">
    <property type="entry name" value="intein_Cterm"/>
    <property type="match status" value="1"/>
</dbReference>
<dbReference type="InterPro" id="IPR006141">
    <property type="entry name" value="Intein_N"/>
</dbReference>
<dbReference type="InterPro" id="IPR006142">
    <property type="entry name" value="INTEIN"/>
</dbReference>
<dbReference type="AlphaFoldDB" id="A0A9X0ZVQ8"/>
<dbReference type="EMBL" id="JAGJWT010000003">
    <property type="protein sequence ID" value="MBS9340211.1"/>
    <property type="molecule type" value="Genomic_DNA"/>
</dbReference>
<feature type="domain" description="Hint" evidence="1">
    <location>
        <begin position="18"/>
        <end position="176"/>
    </location>
</feature>
<protein>
    <submittedName>
        <fullName evidence="2">Protein C- splicing region</fullName>
    </submittedName>
</protein>
<dbReference type="InterPro" id="IPR003587">
    <property type="entry name" value="Hint_dom_N"/>
</dbReference>
<dbReference type="GO" id="GO:0016539">
    <property type="term" value="P:intein-mediated protein splicing"/>
    <property type="evidence" value="ECO:0007669"/>
    <property type="project" value="InterPro"/>
</dbReference>
<reference evidence="2" key="1">
    <citation type="submission" date="2021-04" db="EMBL/GenBank/DDBJ databases">
        <title>Genomic characterization of endocarditis-associated Neisseria elongata subsp. nitroreducens.</title>
        <authorList>
            <person name="Schorner M."/>
            <person name="Passarelli-Araujo H."/>
            <person name="Scheffer M."/>
            <person name="Barazzetti F."/>
            <person name="Martins J."/>
            <person name="Machado H."/>
            <person name="Palmeiro J."/>
            <person name="Bazzo M."/>
        </authorList>
    </citation>
    <scope>NUCLEOTIDE SEQUENCE</scope>
    <source>
        <strain evidence="2">Nel_M001</strain>
    </source>
</reference>
<dbReference type="RefSeq" id="WP_214037626.1">
    <property type="nucleotide sequence ID" value="NZ_JAGJWT010000003.1"/>
</dbReference>
<name>A0A9X0ZVQ8_NEIEL</name>
<dbReference type="SMART" id="SM00306">
    <property type="entry name" value="HintN"/>
    <property type="match status" value="1"/>
</dbReference>
<dbReference type="InterPro" id="IPR030934">
    <property type="entry name" value="Intein_C"/>
</dbReference>
<comment type="caution">
    <text evidence="2">The sequence shown here is derived from an EMBL/GenBank/DDBJ whole genome shotgun (WGS) entry which is preliminary data.</text>
</comment>
<accession>A0A9X0ZVQ8</accession>
<dbReference type="PRINTS" id="PR00379">
    <property type="entry name" value="INTEIN"/>
</dbReference>
<dbReference type="SUPFAM" id="SSF51294">
    <property type="entry name" value="Hedgehog/intein (Hint) domain"/>
    <property type="match status" value="2"/>
</dbReference>
<evidence type="ECO:0000259" key="1">
    <source>
        <dbReference type="SMART" id="SM00306"/>
    </source>
</evidence>
<proteinExistence type="predicted"/>
<organism evidence="2 3">
    <name type="scientific">Neisseria elongata subsp. nitroreducens</name>
    <dbReference type="NCBI Taxonomy" id="90367"/>
    <lineage>
        <taxon>Bacteria</taxon>
        <taxon>Pseudomonadati</taxon>
        <taxon>Pseudomonadota</taxon>
        <taxon>Betaproteobacteria</taxon>
        <taxon>Neisseriales</taxon>
        <taxon>Neisseriaceae</taxon>
        <taxon>Neisseria</taxon>
    </lineage>
</organism>
<dbReference type="PROSITE" id="PS50818">
    <property type="entry name" value="INTEIN_C_TER"/>
    <property type="match status" value="1"/>
</dbReference>
<dbReference type="Proteomes" id="UP000708805">
    <property type="component" value="Unassembled WGS sequence"/>
</dbReference>
<sequence>MNKLNDQCAAENALSSGMGCFIKGTLVETEEGWTPIDELKVGDLVMSRPENGIGEAVSKRVVNTFCFEDKEVWDLAFSTFPRREGGGQRLSATPDHPFCVYGVVTNLFIDSPFGVLGREDSIYYDNIDVENDEDWHEKFQALERFSQTPYEIALYEKPVWKWVDQLERGDVVLAIGIDDNDQNYDEYRVVEMARPYFAVDSDNPNHAWVQGYTNKYGWERQSIGHIYDLTLDQANNYMYPRALAYDVENPAMLLGKDADGTLHYQPYRTTVYNIEVEDTHTYLVGHAGILVHNTCGQTRSDRMAEIQARSKDSINRDVVEILRRDDR</sequence>
<dbReference type="Gene3D" id="2.170.16.10">
    <property type="entry name" value="Hedgehog/Intein (Hint) domain"/>
    <property type="match status" value="1"/>
</dbReference>
<dbReference type="InterPro" id="IPR036844">
    <property type="entry name" value="Hint_dom_sf"/>
</dbReference>
<dbReference type="PROSITE" id="PS50817">
    <property type="entry name" value="INTEIN_N_TER"/>
    <property type="match status" value="1"/>
</dbReference>
<evidence type="ECO:0000313" key="3">
    <source>
        <dbReference type="Proteomes" id="UP000708805"/>
    </source>
</evidence>